<accession>A0ABS7GIY7</accession>
<dbReference type="EMBL" id="JAICCF010000004">
    <property type="protein sequence ID" value="MBW8687366.1"/>
    <property type="molecule type" value="Genomic_DNA"/>
</dbReference>
<organism evidence="1 2">
    <name type="scientific">Chitinophaga rhizophila</name>
    <dbReference type="NCBI Taxonomy" id="2866212"/>
    <lineage>
        <taxon>Bacteria</taxon>
        <taxon>Pseudomonadati</taxon>
        <taxon>Bacteroidota</taxon>
        <taxon>Chitinophagia</taxon>
        <taxon>Chitinophagales</taxon>
        <taxon>Chitinophagaceae</taxon>
        <taxon>Chitinophaga</taxon>
    </lineage>
</organism>
<comment type="caution">
    <text evidence="1">The sequence shown here is derived from an EMBL/GenBank/DDBJ whole genome shotgun (WGS) entry which is preliminary data.</text>
</comment>
<dbReference type="RefSeq" id="WP_220252680.1">
    <property type="nucleotide sequence ID" value="NZ_JAICCF010000004.1"/>
</dbReference>
<evidence type="ECO:0000313" key="2">
    <source>
        <dbReference type="Proteomes" id="UP000812961"/>
    </source>
</evidence>
<name>A0ABS7GIY7_9BACT</name>
<sequence>MSYILLQGSSSDVERIELHDCPKCKHGVLEDRLPRGFFVKYVLGFLPLRKFICYSCLKTSYILHKPEQKEETVSAPIKIKAPSVRPKPVAIPAH</sequence>
<gene>
    <name evidence="1" type="ORF">K1Y79_23725</name>
</gene>
<reference evidence="1 2" key="1">
    <citation type="submission" date="2021-08" db="EMBL/GenBank/DDBJ databases">
        <title>The genome sequence of Chitinophaga sp. B61.</title>
        <authorList>
            <person name="Zhang X."/>
        </authorList>
    </citation>
    <scope>NUCLEOTIDE SEQUENCE [LARGE SCALE GENOMIC DNA]</scope>
    <source>
        <strain evidence="1 2">B61</strain>
    </source>
</reference>
<dbReference type="Proteomes" id="UP000812961">
    <property type="component" value="Unassembled WGS sequence"/>
</dbReference>
<proteinExistence type="predicted"/>
<keyword evidence="2" id="KW-1185">Reference proteome</keyword>
<protein>
    <recommendedName>
        <fullName evidence="3">Zinc ribbon family protein</fullName>
    </recommendedName>
</protein>
<evidence type="ECO:0000313" key="1">
    <source>
        <dbReference type="EMBL" id="MBW8687366.1"/>
    </source>
</evidence>
<evidence type="ECO:0008006" key="3">
    <source>
        <dbReference type="Google" id="ProtNLM"/>
    </source>
</evidence>